<dbReference type="AlphaFoldDB" id="A0A5A9XFP0"/>
<evidence type="ECO:0000259" key="1">
    <source>
        <dbReference type="Pfam" id="PF00535"/>
    </source>
</evidence>
<keyword evidence="3" id="KW-1185">Reference proteome</keyword>
<sequence>MVDENLPMSYQPLVSVVMPAYNASEFIAEAIKSVLSQTYQHLELIVIDDGSVDNTGEIVSEFVEKYKPTIRYQYQDNSGRPACARNKGIILARGEWIAFLDSDDYWINGHLQQLIEKAEIDKEVDLVYGSKIWVDQNGNEYPPEYQPRYEMPEGWIFAEMFKNNLMCTSSLLVKRSKILDVDLFNESQELKVAEDYDLCLKISAISKVASLPKLKYYYRRHNTNTTLDNSKRARGLITAVDNAANLVINGKVAKENNLQDVDIRKRIVELYEHAVLTTYYDKNYLEMRRFVVEGILRGIMTRKIVEKVVLSLLPRKVVAIIKNMVRAK</sequence>
<proteinExistence type="predicted"/>
<name>A0A5A9XFP0_9BACT</name>
<dbReference type="OrthoDB" id="433681at2"/>
<dbReference type="Gene3D" id="3.90.550.10">
    <property type="entry name" value="Spore Coat Polysaccharide Biosynthesis Protein SpsA, Chain A"/>
    <property type="match status" value="1"/>
</dbReference>
<dbReference type="PANTHER" id="PTHR22916:SF3">
    <property type="entry name" value="UDP-GLCNAC:BETAGAL BETA-1,3-N-ACETYLGLUCOSAMINYLTRANSFERASE-LIKE PROTEIN 1"/>
    <property type="match status" value="1"/>
</dbReference>
<comment type="caution">
    <text evidence="2">The sequence shown here is derived from an EMBL/GenBank/DDBJ whole genome shotgun (WGS) entry which is preliminary data.</text>
</comment>
<organism evidence="2 3">
    <name type="scientific">Oryzomonas rubra</name>
    <dbReference type="NCBI Taxonomy" id="2509454"/>
    <lineage>
        <taxon>Bacteria</taxon>
        <taxon>Pseudomonadati</taxon>
        <taxon>Thermodesulfobacteriota</taxon>
        <taxon>Desulfuromonadia</taxon>
        <taxon>Geobacterales</taxon>
        <taxon>Geobacteraceae</taxon>
        <taxon>Oryzomonas</taxon>
    </lineage>
</organism>
<dbReference type="GO" id="GO:0016758">
    <property type="term" value="F:hexosyltransferase activity"/>
    <property type="evidence" value="ECO:0007669"/>
    <property type="project" value="UniProtKB-ARBA"/>
</dbReference>
<feature type="domain" description="Glycosyltransferase 2-like" evidence="1">
    <location>
        <begin position="15"/>
        <end position="152"/>
    </location>
</feature>
<evidence type="ECO:0000313" key="3">
    <source>
        <dbReference type="Proteomes" id="UP000324298"/>
    </source>
</evidence>
<keyword evidence="2" id="KW-0808">Transferase</keyword>
<dbReference type="Proteomes" id="UP000324298">
    <property type="component" value="Unassembled WGS sequence"/>
</dbReference>
<dbReference type="Pfam" id="PF00535">
    <property type="entry name" value="Glycos_transf_2"/>
    <property type="match status" value="1"/>
</dbReference>
<dbReference type="InterPro" id="IPR029044">
    <property type="entry name" value="Nucleotide-diphossugar_trans"/>
</dbReference>
<accession>A0A5A9XFP0</accession>
<dbReference type="PANTHER" id="PTHR22916">
    <property type="entry name" value="GLYCOSYLTRANSFERASE"/>
    <property type="match status" value="1"/>
</dbReference>
<dbReference type="EMBL" id="SRSD01000007">
    <property type="protein sequence ID" value="KAA0890501.1"/>
    <property type="molecule type" value="Genomic_DNA"/>
</dbReference>
<evidence type="ECO:0000313" key="2">
    <source>
        <dbReference type="EMBL" id="KAA0890501.1"/>
    </source>
</evidence>
<protein>
    <submittedName>
        <fullName evidence="2">Glycosyltransferase</fullName>
    </submittedName>
</protein>
<dbReference type="SUPFAM" id="SSF53448">
    <property type="entry name" value="Nucleotide-diphospho-sugar transferases"/>
    <property type="match status" value="1"/>
</dbReference>
<reference evidence="2 3" key="1">
    <citation type="submission" date="2019-04" db="EMBL/GenBank/DDBJ databases">
        <title>Geobacter ruber sp. nov., ferric-reducing bacteria isolated from paddy soil.</title>
        <authorList>
            <person name="Xu Z."/>
            <person name="Masuda Y."/>
            <person name="Itoh H."/>
            <person name="Senoo K."/>
        </authorList>
    </citation>
    <scope>NUCLEOTIDE SEQUENCE [LARGE SCALE GENOMIC DNA]</scope>
    <source>
        <strain evidence="2 3">Red88</strain>
    </source>
</reference>
<dbReference type="InterPro" id="IPR001173">
    <property type="entry name" value="Glyco_trans_2-like"/>
</dbReference>
<gene>
    <name evidence="2" type="ORF">ET418_12655</name>
</gene>
<dbReference type="RefSeq" id="WP_149308021.1">
    <property type="nucleotide sequence ID" value="NZ_SRSD01000007.1"/>
</dbReference>